<dbReference type="Proteomes" id="UP000288805">
    <property type="component" value="Unassembled WGS sequence"/>
</dbReference>
<comment type="caution">
    <text evidence="1">The sequence shown here is derived from an EMBL/GenBank/DDBJ whole genome shotgun (WGS) entry which is preliminary data.</text>
</comment>
<sequence length="411" mass="45532">MEAAIATVVPSSLGFSRATNFRSRSTVFNVNGYLNLKSHSRPGHRKMASGWKEKTMVRASATVDNDSYESAAPIAPLRLESPIGQFLTEILISHPHLVPAAVERQLEQFQTDRDAEGHKQESSASGIELLLYRRIAKVKANERKKALEEILYVLVVQKFVGANVPLIPRMSPSSLGSSGQVDNWPSLDRDLGELHSPEATEMIQNHLAFILGNRFGDSTSVAKMSKLRVGQVYAASVMYGYFLKRVDERFQLEKTMKILPYALDGDKGYVEEAMGMSPFGSDDSVQGVEPQPEVSCWAGGLTIGSFGHWKKPSSLGSYVKLIDAETLMRYTTIRSIEAVSIIQKHTQALFGRRDIAIIPNIPMGTLDSSEDELIKMSFGGLKRLVLEALTFGSFLWDVESFVDSRLHFVVN</sequence>
<name>A0A438GE71_VITVI</name>
<evidence type="ECO:0000313" key="2">
    <source>
        <dbReference type="Proteomes" id="UP000288805"/>
    </source>
</evidence>
<proteinExistence type="predicted"/>
<evidence type="ECO:0000313" key="1">
    <source>
        <dbReference type="EMBL" id="RVW70502.1"/>
    </source>
</evidence>
<dbReference type="PANTHER" id="PTHR31808">
    <property type="entry name" value="EXPRESSED PROTEIN"/>
    <property type="match status" value="1"/>
</dbReference>
<accession>A0A438GE71</accession>
<dbReference type="InterPro" id="IPR038925">
    <property type="entry name" value="At3g17800-like"/>
</dbReference>
<dbReference type="Pfam" id="PF05542">
    <property type="entry name" value="DUF760"/>
    <property type="match status" value="1"/>
</dbReference>
<dbReference type="AlphaFoldDB" id="A0A438GE71"/>
<reference evidence="1 2" key="1">
    <citation type="journal article" date="2018" name="PLoS Genet.">
        <title>Population sequencing reveals clonal diversity and ancestral inbreeding in the grapevine cultivar Chardonnay.</title>
        <authorList>
            <person name="Roach M.J."/>
            <person name="Johnson D.L."/>
            <person name="Bohlmann J."/>
            <person name="van Vuuren H.J."/>
            <person name="Jones S.J."/>
            <person name="Pretorius I.S."/>
            <person name="Schmidt S.A."/>
            <person name="Borneman A.R."/>
        </authorList>
    </citation>
    <scope>NUCLEOTIDE SEQUENCE [LARGE SCALE GENOMIC DNA]</scope>
    <source>
        <strain evidence="2">cv. Chardonnay</strain>
        <tissue evidence="1">Leaf</tissue>
    </source>
</reference>
<dbReference type="PANTHER" id="PTHR31808:SF4">
    <property type="entry name" value="LIGASE, PUTATIVE (DUF760)-RELATED"/>
    <property type="match status" value="1"/>
</dbReference>
<dbReference type="InterPro" id="IPR008479">
    <property type="entry name" value="DUF760"/>
</dbReference>
<organism evidence="1 2">
    <name type="scientific">Vitis vinifera</name>
    <name type="common">Grape</name>
    <dbReference type="NCBI Taxonomy" id="29760"/>
    <lineage>
        <taxon>Eukaryota</taxon>
        <taxon>Viridiplantae</taxon>
        <taxon>Streptophyta</taxon>
        <taxon>Embryophyta</taxon>
        <taxon>Tracheophyta</taxon>
        <taxon>Spermatophyta</taxon>
        <taxon>Magnoliopsida</taxon>
        <taxon>eudicotyledons</taxon>
        <taxon>Gunneridae</taxon>
        <taxon>Pentapetalae</taxon>
        <taxon>rosids</taxon>
        <taxon>Vitales</taxon>
        <taxon>Vitaceae</taxon>
        <taxon>Viteae</taxon>
        <taxon>Vitis</taxon>
    </lineage>
</organism>
<gene>
    <name evidence="1" type="primary">VvCHDp000948_4</name>
    <name evidence="1" type="ORF">CK203_056158</name>
</gene>
<protein>
    <submittedName>
        <fullName evidence="1">UV-B-induced protein, chloroplastic</fullName>
    </submittedName>
</protein>
<dbReference type="EMBL" id="QGNW01000463">
    <property type="protein sequence ID" value="RVW70502.1"/>
    <property type="molecule type" value="Genomic_DNA"/>
</dbReference>